<feature type="compositionally biased region" description="Gly residues" evidence="1">
    <location>
        <begin position="230"/>
        <end position="253"/>
    </location>
</feature>
<feature type="chain" id="PRO_5040822537" evidence="2">
    <location>
        <begin position="25"/>
        <end position="573"/>
    </location>
</feature>
<comment type="caution">
    <text evidence="3">The sequence shown here is derived from an EMBL/GenBank/DDBJ whole genome shotgun (WGS) entry which is preliminary data.</text>
</comment>
<reference evidence="3" key="1">
    <citation type="submission" date="2022-11" db="EMBL/GenBank/DDBJ databases">
        <authorList>
            <person name="Petersen C."/>
        </authorList>
    </citation>
    <scope>NUCLEOTIDE SEQUENCE</scope>
    <source>
        <strain evidence="3">IBT 34128</strain>
    </source>
</reference>
<sequence length="573" mass="57231">MAVTRRGNPRGLLVLCLLAVEALAQNTPFLTTAGRFTSVITSTSTPLGPTPSNSVPHPSPSGPPTSSDPQASSTPLAPSGGGLSSRSPNAPGTSTGPNGVPGRPGATSKPFNHNGFSASRSGALPRLPKSSGRGPAAASRSPPHTTPASGQTLSPVIPPGSRSWVPSPKGASQKSAPTDSVKAPPGSADSSSTSHKPGKPGGSLHSTSRGPLPAGAQNSGHASSKDSGPKGPGASGAVGGGAVSRGGSSGGKSGSASGSSSPTGGKAAGAPVPISKSTTIYSTFGSSTKAIPTVIVHTVQPTESTATSYEAVGDSTRAVPMVVTKTPTAGAGLGSLSSITSNPAARYSENAKTISQLEDYHKSAEGIDKLWSKAVEDDSEDSWNKVKDSLHALHLSDDDDGGDGDGGGGGGLFGGLGGLLGGAVGGALGSSSKVGDIMKKASKPLQDISSKASNMANQISSAMSKGGSAALDQLKNIPKPNFKADLPTLESTASNAKNENEKEKNNDSDNDSDSDSDSDSSTDSDSPLYHEAQLEFAPPVVFHALGLFQNQVTNQPWSMYSETQLIYFASFGV</sequence>
<proteinExistence type="predicted"/>
<evidence type="ECO:0000313" key="3">
    <source>
        <dbReference type="EMBL" id="KAJ5101836.1"/>
    </source>
</evidence>
<feature type="compositionally biased region" description="Basic and acidic residues" evidence="1">
    <location>
        <begin position="498"/>
        <end position="507"/>
    </location>
</feature>
<accession>A0A9W9KDG4</accession>
<feature type="compositionally biased region" description="Polar residues" evidence="1">
    <location>
        <begin position="109"/>
        <end position="120"/>
    </location>
</feature>
<dbReference type="GeneID" id="81393808"/>
<dbReference type="Proteomes" id="UP001141434">
    <property type="component" value="Unassembled WGS sequence"/>
</dbReference>
<feature type="compositionally biased region" description="Acidic residues" evidence="1">
    <location>
        <begin position="508"/>
        <end position="522"/>
    </location>
</feature>
<evidence type="ECO:0000256" key="2">
    <source>
        <dbReference type="SAM" id="SignalP"/>
    </source>
</evidence>
<dbReference type="RefSeq" id="XP_056512667.1">
    <property type="nucleotide sequence ID" value="XM_056654640.1"/>
</dbReference>
<feature type="region of interest" description="Disordered" evidence="1">
    <location>
        <begin position="493"/>
        <end position="527"/>
    </location>
</feature>
<keyword evidence="2" id="KW-0732">Signal</keyword>
<evidence type="ECO:0000256" key="1">
    <source>
        <dbReference type="SAM" id="MobiDB-lite"/>
    </source>
</evidence>
<feature type="compositionally biased region" description="Low complexity" evidence="1">
    <location>
        <begin position="254"/>
        <end position="271"/>
    </location>
</feature>
<feature type="compositionally biased region" description="Low complexity" evidence="1">
    <location>
        <begin position="130"/>
        <end position="143"/>
    </location>
</feature>
<name>A0A9W9KDG4_9EURO</name>
<protein>
    <submittedName>
        <fullName evidence="3">Uncharacterized protein</fullName>
    </submittedName>
</protein>
<gene>
    <name evidence="3" type="ORF">NUU61_004058</name>
</gene>
<feature type="signal peptide" evidence="2">
    <location>
        <begin position="1"/>
        <end position="24"/>
    </location>
</feature>
<feature type="region of interest" description="Disordered" evidence="1">
    <location>
        <begin position="41"/>
        <end position="274"/>
    </location>
</feature>
<reference evidence="3" key="2">
    <citation type="journal article" date="2023" name="IMA Fungus">
        <title>Comparative genomic study of the Penicillium genus elucidates a diverse pangenome and 15 lateral gene transfer events.</title>
        <authorList>
            <person name="Petersen C."/>
            <person name="Sorensen T."/>
            <person name="Nielsen M.R."/>
            <person name="Sondergaard T.E."/>
            <person name="Sorensen J.L."/>
            <person name="Fitzpatrick D.A."/>
            <person name="Frisvad J.C."/>
            <person name="Nielsen K.L."/>
        </authorList>
    </citation>
    <scope>NUCLEOTIDE SEQUENCE</scope>
    <source>
        <strain evidence="3">IBT 34128</strain>
    </source>
</reference>
<feature type="compositionally biased region" description="Polar residues" evidence="1">
    <location>
        <begin position="84"/>
        <end position="97"/>
    </location>
</feature>
<organism evidence="3 4">
    <name type="scientific">Penicillium alfredii</name>
    <dbReference type="NCBI Taxonomy" id="1506179"/>
    <lineage>
        <taxon>Eukaryota</taxon>
        <taxon>Fungi</taxon>
        <taxon>Dikarya</taxon>
        <taxon>Ascomycota</taxon>
        <taxon>Pezizomycotina</taxon>
        <taxon>Eurotiomycetes</taxon>
        <taxon>Eurotiomycetidae</taxon>
        <taxon>Eurotiales</taxon>
        <taxon>Aspergillaceae</taxon>
        <taxon>Penicillium</taxon>
    </lineage>
</organism>
<keyword evidence="4" id="KW-1185">Reference proteome</keyword>
<feature type="compositionally biased region" description="Low complexity" evidence="1">
    <location>
        <begin position="41"/>
        <end position="56"/>
    </location>
</feature>
<evidence type="ECO:0000313" key="4">
    <source>
        <dbReference type="Proteomes" id="UP001141434"/>
    </source>
</evidence>
<dbReference type="AlphaFoldDB" id="A0A9W9KDG4"/>
<dbReference type="EMBL" id="JAPMSZ010000005">
    <property type="protein sequence ID" value="KAJ5101836.1"/>
    <property type="molecule type" value="Genomic_DNA"/>
</dbReference>